<dbReference type="CDD" id="cd12148">
    <property type="entry name" value="fungal_TF_MHR"/>
    <property type="match status" value="1"/>
</dbReference>
<organism evidence="7 8">
    <name type="scientific">Saxophila tyrrhenica</name>
    <dbReference type="NCBI Taxonomy" id="1690608"/>
    <lineage>
        <taxon>Eukaryota</taxon>
        <taxon>Fungi</taxon>
        <taxon>Dikarya</taxon>
        <taxon>Ascomycota</taxon>
        <taxon>Pezizomycotina</taxon>
        <taxon>Dothideomycetes</taxon>
        <taxon>Dothideomycetidae</taxon>
        <taxon>Mycosphaerellales</taxon>
        <taxon>Extremaceae</taxon>
        <taxon>Saxophila</taxon>
    </lineage>
</organism>
<evidence type="ECO:0000256" key="2">
    <source>
        <dbReference type="ARBA" id="ARBA00023015"/>
    </source>
</evidence>
<evidence type="ECO:0000256" key="5">
    <source>
        <dbReference type="ARBA" id="ARBA00023242"/>
    </source>
</evidence>
<dbReference type="PANTHER" id="PTHR31845">
    <property type="entry name" value="FINGER DOMAIN PROTEIN, PUTATIVE-RELATED"/>
    <property type="match status" value="1"/>
</dbReference>
<dbReference type="PANTHER" id="PTHR31845:SF21">
    <property type="entry name" value="REGULATORY PROTEIN LEU3"/>
    <property type="match status" value="1"/>
</dbReference>
<dbReference type="EMBL" id="JAVRRT010000013">
    <property type="protein sequence ID" value="KAK5166495.1"/>
    <property type="molecule type" value="Genomic_DNA"/>
</dbReference>
<accession>A0AAV9P3L3</accession>
<sequence>MSNPTSNSPHSYFTTHHPLFPILPSKAHFYTTHTTNRLLLWTVLALASFDQDSNSATYFSLVDPVRRLAADLYGPQSRSFKTMQALLLLCVWPFPFQQTINDPSPMFCSLATGIGYQLGLHRPRCRGDFDENAVEGVESEGEEERTWWGCFVVNHCLALRLGVPSTISPAHALLSAASSDHPSAPPSLLIDLNLALLSKQYTTLLGDDPSTPSGQRPDPGSLIHAFESQLAQLRSRFSGHWTAVAEISYYALQLQVYSFSLCQSADHLTSDENNNNNTAAAQLIQAKALSAVVKLVSEASKPDPDKKFWPAATKYCLVFAACIGVSVAADSSDLIVQISLLSAVKDAVVALRGWSLFPRDQIARVAGHLSTAAARVEGGTAGAGKGKGKVKEVVRARMTANIPYRVIWGAKHGRALSSRPNGVEGHVPQVSTGEAMPAPETGGYTPQQPIGMDAFEDVDDANFTDIFLDWQQLLDLG</sequence>
<evidence type="ECO:0000256" key="4">
    <source>
        <dbReference type="ARBA" id="ARBA00023163"/>
    </source>
</evidence>
<keyword evidence="2" id="KW-0805">Transcription regulation</keyword>
<keyword evidence="3" id="KW-0238">DNA-binding</keyword>
<evidence type="ECO:0000259" key="6">
    <source>
        <dbReference type="SMART" id="SM00906"/>
    </source>
</evidence>
<name>A0AAV9P3L3_9PEZI</name>
<evidence type="ECO:0000256" key="3">
    <source>
        <dbReference type="ARBA" id="ARBA00023125"/>
    </source>
</evidence>
<protein>
    <recommendedName>
        <fullName evidence="6">Xylanolytic transcriptional activator regulatory domain-containing protein</fullName>
    </recommendedName>
</protein>
<dbReference type="SMART" id="SM00906">
    <property type="entry name" value="Fungal_trans"/>
    <property type="match status" value="1"/>
</dbReference>
<dbReference type="InterPro" id="IPR051089">
    <property type="entry name" value="prtT"/>
</dbReference>
<feature type="domain" description="Xylanolytic transcriptional activator regulatory" evidence="6">
    <location>
        <begin position="104"/>
        <end position="188"/>
    </location>
</feature>
<keyword evidence="8" id="KW-1185">Reference proteome</keyword>
<dbReference type="Pfam" id="PF04082">
    <property type="entry name" value="Fungal_trans"/>
    <property type="match status" value="1"/>
</dbReference>
<proteinExistence type="predicted"/>
<dbReference type="InterPro" id="IPR007219">
    <property type="entry name" value="XnlR_reg_dom"/>
</dbReference>
<gene>
    <name evidence="7" type="ORF">LTR77_008038</name>
</gene>
<dbReference type="AlphaFoldDB" id="A0AAV9P3L3"/>
<comment type="subcellular location">
    <subcellularLocation>
        <location evidence="1">Nucleus</location>
    </subcellularLocation>
</comment>
<dbReference type="GeneID" id="89929372"/>
<dbReference type="GO" id="GO:0000981">
    <property type="term" value="F:DNA-binding transcription factor activity, RNA polymerase II-specific"/>
    <property type="evidence" value="ECO:0007669"/>
    <property type="project" value="TreeGrafter"/>
</dbReference>
<comment type="caution">
    <text evidence="7">The sequence shown here is derived from an EMBL/GenBank/DDBJ whole genome shotgun (WGS) entry which is preliminary data.</text>
</comment>
<reference evidence="7 8" key="1">
    <citation type="submission" date="2023-08" db="EMBL/GenBank/DDBJ databases">
        <title>Black Yeasts Isolated from many extreme environments.</title>
        <authorList>
            <person name="Coleine C."/>
            <person name="Stajich J.E."/>
            <person name="Selbmann L."/>
        </authorList>
    </citation>
    <scope>NUCLEOTIDE SEQUENCE [LARGE SCALE GENOMIC DNA]</scope>
    <source>
        <strain evidence="7 8">CCFEE 5935</strain>
    </source>
</reference>
<dbReference type="RefSeq" id="XP_064656377.1">
    <property type="nucleotide sequence ID" value="XM_064805272.1"/>
</dbReference>
<evidence type="ECO:0000256" key="1">
    <source>
        <dbReference type="ARBA" id="ARBA00004123"/>
    </source>
</evidence>
<evidence type="ECO:0000313" key="7">
    <source>
        <dbReference type="EMBL" id="KAK5166495.1"/>
    </source>
</evidence>
<evidence type="ECO:0000313" key="8">
    <source>
        <dbReference type="Proteomes" id="UP001337655"/>
    </source>
</evidence>
<keyword evidence="5" id="KW-0539">Nucleus</keyword>
<dbReference type="Proteomes" id="UP001337655">
    <property type="component" value="Unassembled WGS sequence"/>
</dbReference>
<dbReference type="GO" id="GO:0005634">
    <property type="term" value="C:nucleus"/>
    <property type="evidence" value="ECO:0007669"/>
    <property type="project" value="UniProtKB-SubCell"/>
</dbReference>
<keyword evidence="4" id="KW-0804">Transcription</keyword>
<dbReference type="GO" id="GO:0008270">
    <property type="term" value="F:zinc ion binding"/>
    <property type="evidence" value="ECO:0007669"/>
    <property type="project" value="InterPro"/>
</dbReference>
<dbReference type="GO" id="GO:0006351">
    <property type="term" value="P:DNA-templated transcription"/>
    <property type="evidence" value="ECO:0007669"/>
    <property type="project" value="InterPro"/>
</dbReference>
<dbReference type="GO" id="GO:0000976">
    <property type="term" value="F:transcription cis-regulatory region binding"/>
    <property type="evidence" value="ECO:0007669"/>
    <property type="project" value="TreeGrafter"/>
</dbReference>